<gene>
    <name evidence="2" type="ORF">B0H16DRAFT_1751765</name>
</gene>
<proteinExistence type="predicted"/>
<reference evidence="2" key="1">
    <citation type="submission" date="2023-03" db="EMBL/GenBank/DDBJ databases">
        <title>Massive genome expansion in bonnet fungi (Mycena s.s.) driven by repeated elements and novel gene families across ecological guilds.</title>
        <authorList>
            <consortium name="Lawrence Berkeley National Laboratory"/>
            <person name="Harder C.B."/>
            <person name="Miyauchi S."/>
            <person name="Viragh M."/>
            <person name="Kuo A."/>
            <person name="Thoen E."/>
            <person name="Andreopoulos B."/>
            <person name="Lu D."/>
            <person name="Skrede I."/>
            <person name="Drula E."/>
            <person name="Henrissat B."/>
            <person name="Morin E."/>
            <person name="Kohler A."/>
            <person name="Barry K."/>
            <person name="LaButti K."/>
            <person name="Morin E."/>
            <person name="Salamov A."/>
            <person name="Lipzen A."/>
            <person name="Mereny Z."/>
            <person name="Hegedus B."/>
            <person name="Baldrian P."/>
            <person name="Stursova M."/>
            <person name="Weitz H."/>
            <person name="Taylor A."/>
            <person name="Grigoriev I.V."/>
            <person name="Nagy L.G."/>
            <person name="Martin F."/>
            <person name="Kauserud H."/>
        </authorList>
    </citation>
    <scope>NUCLEOTIDE SEQUENCE</scope>
    <source>
        <strain evidence="2">CBHHK182m</strain>
    </source>
</reference>
<evidence type="ECO:0000313" key="3">
    <source>
        <dbReference type="Proteomes" id="UP001215598"/>
    </source>
</evidence>
<dbReference type="Proteomes" id="UP001215598">
    <property type="component" value="Unassembled WGS sequence"/>
</dbReference>
<name>A0AAD7DJ15_9AGAR</name>
<accession>A0AAD7DJ15</accession>
<sequence>MSNLAIQGGRPHLVLRVWCLAYPVFAIQFIAACLWFLLPNELQLYIFDFVFAGRLKDMALRTKVCATSSAWMRFLRAHPRFWTHICITSRIPKDDVLAFITLAGALPLRFYITLNSSDPVVDMSYLAPHVLVATHFTVESDDRDTLARLQQTFAGVSGPLLRHFALFFRRARQPTPRDSTPLLPHTWFSGQHQDLRVLHLCCAVLPFVDLDFPSLRVLRIWGVHPQYSLDVHGLAKVVCNSPMLTDLTVRRFTCTGLRGVALLPEIYSATLKTLEVGFSRDGSIGRLATLFDFPSLTDLYLEISSAGHVAQTRAMRPQLLSRVTALLVRDPRTQYTPFVFMSIDFFSLFPNLQGLNLRFSRPPVFTDLVNTSSDHYRTHGTPLLPALTFLTVNEATMTELFEFASRYLVVPRDGPPYVSLRHIHAGLVPYGPFDMEEAAAVAWLSSNVREFVGEPDRLAFD</sequence>
<keyword evidence="1" id="KW-1133">Transmembrane helix</keyword>
<evidence type="ECO:0000313" key="2">
    <source>
        <dbReference type="EMBL" id="KAJ7692806.1"/>
    </source>
</evidence>
<protein>
    <recommendedName>
        <fullName evidence="4">F-box domain-containing protein</fullName>
    </recommendedName>
</protein>
<evidence type="ECO:0008006" key="4">
    <source>
        <dbReference type="Google" id="ProtNLM"/>
    </source>
</evidence>
<keyword evidence="1" id="KW-0812">Transmembrane</keyword>
<dbReference type="InterPro" id="IPR036047">
    <property type="entry name" value="F-box-like_dom_sf"/>
</dbReference>
<organism evidence="2 3">
    <name type="scientific">Mycena metata</name>
    <dbReference type="NCBI Taxonomy" id="1033252"/>
    <lineage>
        <taxon>Eukaryota</taxon>
        <taxon>Fungi</taxon>
        <taxon>Dikarya</taxon>
        <taxon>Basidiomycota</taxon>
        <taxon>Agaricomycotina</taxon>
        <taxon>Agaricomycetes</taxon>
        <taxon>Agaricomycetidae</taxon>
        <taxon>Agaricales</taxon>
        <taxon>Marasmiineae</taxon>
        <taxon>Mycenaceae</taxon>
        <taxon>Mycena</taxon>
    </lineage>
</organism>
<keyword evidence="1" id="KW-0472">Membrane</keyword>
<comment type="caution">
    <text evidence="2">The sequence shown here is derived from an EMBL/GenBank/DDBJ whole genome shotgun (WGS) entry which is preliminary data.</text>
</comment>
<dbReference type="SUPFAM" id="SSF52047">
    <property type="entry name" value="RNI-like"/>
    <property type="match status" value="1"/>
</dbReference>
<dbReference type="EMBL" id="JARKIB010000749">
    <property type="protein sequence ID" value="KAJ7692806.1"/>
    <property type="molecule type" value="Genomic_DNA"/>
</dbReference>
<evidence type="ECO:0000256" key="1">
    <source>
        <dbReference type="SAM" id="Phobius"/>
    </source>
</evidence>
<dbReference type="AlphaFoldDB" id="A0AAD7DJ15"/>
<keyword evidence="3" id="KW-1185">Reference proteome</keyword>
<feature type="transmembrane region" description="Helical" evidence="1">
    <location>
        <begin position="20"/>
        <end position="38"/>
    </location>
</feature>
<dbReference type="SUPFAM" id="SSF81383">
    <property type="entry name" value="F-box domain"/>
    <property type="match status" value="1"/>
</dbReference>